<organism evidence="1 2">
    <name type="scientific">Liparis tanakae</name>
    <name type="common">Tanaka's snailfish</name>
    <dbReference type="NCBI Taxonomy" id="230148"/>
    <lineage>
        <taxon>Eukaryota</taxon>
        <taxon>Metazoa</taxon>
        <taxon>Chordata</taxon>
        <taxon>Craniata</taxon>
        <taxon>Vertebrata</taxon>
        <taxon>Euteleostomi</taxon>
        <taxon>Actinopterygii</taxon>
        <taxon>Neopterygii</taxon>
        <taxon>Teleostei</taxon>
        <taxon>Neoteleostei</taxon>
        <taxon>Acanthomorphata</taxon>
        <taxon>Eupercaria</taxon>
        <taxon>Perciformes</taxon>
        <taxon>Cottioidei</taxon>
        <taxon>Cottales</taxon>
        <taxon>Liparidae</taxon>
        <taxon>Liparis</taxon>
    </lineage>
</organism>
<evidence type="ECO:0000313" key="2">
    <source>
        <dbReference type="Proteomes" id="UP000314294"/>
    </source>
</evidence>
<protein>
    <submittedName>
        <fullName evidence="1">Uncharacterized protein</fullName>
    </submittedName>
</protein>
<reference evidence="1 2" key="1">
    <citation type="submission" date="2019-03" db="EMBL/GenBank/DDBJ databases">
        <title>First draft genome of Liparis tanakae, snailfish: a comprehensive survey of snailfish specific genes.</title>
        <authorList>
            <person name="Kim W."/>
            <person name="Song I."/>
            <person name="Jeong J.-H."/>
            <person name="Kim D."/>
            <person name="Kim S."/>
            <person name="Ryu S."/>
            <person name="Song J.Y."/>
            <person name="Lee S.K."/>
        </authorList>
    </citation>
    <scope>NUCLEOTIDE SEQUENCE [LARGE SCALE GENOMIC DNA]</scope>
    <source>
        <tissue evidence="1">Muscle</tissue>
    </source>
</reference>
<dbReference type="Proteomes" id="UP000314294">
    <property type="component" value="Unassembled WGS sequence"/>
</dbReference>
<comment type="caution">
    <text evidence="1">The sequence shown here is derived from an EMBL/GenBank/DDBJ whole genome shotgun (WGS) entry which is preliminary data.</text>
</comment>
<sequence>MQTHVWSVLQNSSRGLSCFRHILSSRFSTGSISWCLFRRETVRAEKAEGNLRDKAQGKAYIGVIRWAPSISGVSMIGP</sequence>
<gene>
    <name evidence="1" type="ORF">EYF80_009818</name>
</gene>
<accession>A0A4Z2IPQ2</accession>
<name>A0A4Z2IPQ2_9TELE</name>
<proteinExistence type="predicted"/>
<dbReference type="EMBL" id="SRLO01000059">
    <property type="protein sequence ID" value="TNN80000.1"/>
    <property type="molecule type" value="Genomic_DNA"/>
</dbReference>
<dbReference type="AlphaFoldDB" id="A0A4Z2IPQ2"/>
<keyword evidence="2" id="KW-1185">Reference proteome</keyword>
<evidence type="ECO:0000313" key="1">
    <source>
        <dbReference type="EMBL" id="TNN80000.1"/>
    </source>
</evidence>